<dbReference type="InParanoid" id="A0A061FPR7"/>
<evidence type="ECO:0000313" key="2">
    <source>
        <dbReference type="EMBL" id="EOY19295.1"/>
    </source>
</evidence>
<evidence type="ECO:0000259" key="1">
    <source>
        <dbReference type="Pfam" id="PF00078"/>
    </source>
</evidence>
<reference evidence="2 3" key="1">
    <citation type="journal article" date="2013" name="Genome Biol.">
        <title>The genome sequence of the most widely cultivated cacao type and its use to identify candidate genes regulating pod color.</title>
        <authorList>
            <person name="Motamayor J.C."/>
            <person name="Mockaitis K."/>
            <person name="Schmutz J."/>
            <person name="Haiminen N."/>
            <person name="Iii D.L."/>
            <person name="Cornejo O."/>
            <person name="Findley S.D."/>
            <person name="Zheng P."/>
            <person name="Utro F."/>
            <person name="Royaert S."/>
            <person name="Saski C."/>
            <person name="Jenkins J."/>
            <person name="Podicheti R."/>
            <person name="Zhao M."/>
            <person name="Scheffler B.E."/>
            <person name="Stack J.C."/>
            <person name="Feltus F.A."/>
            <person name="Mustiga G.M."/>
            <person name="Amores F."/>
            <person name="Phillips W."/>
            <person name="Marelli J.P."/>
            <person name="May G.D."/>
            <person name="Shapiro H."/>
            <person name="Ma J."/>
            <person name="Bustamante C.D."/>
            <person name="Schnell R.J."/>
            <person name="Main D."/>
            <person name="Gilbert D."/>
            <person name="Parida L."/>
            <person name="Kuhn D.N."/>
        </authorList>
    </citation>
    <scope>NUCLEOTIDE SEQUENCE [LARGE SCALE GENOMIC DNA]</scope>
    <source>
        <strain evidence="3">cv. Matina 1-6</strain>
    </source>
</reference>
<evidence type="ECO:0000313" key="3">
    <source>
        <dbReference type="Proteomes" id="UP000026915"/>
    </source>
</evidence>
<dbReference type="Pfam" id="PF00078">
    <property type="entry name" value="RVT_1"/>
    <property type="match status" value="1"/>
</dbReference>
<dbReference type="AlphaFoldDB" id="A0A061FPR7"/>
<dbReference type="PANTHER" id="PTHR24559:SF444">
    <property type="entry name" value="REVERSE TRANSCRIPTASE DOMAIN-CONTAINING PROTEIN"/>
    <property type="match status" value="1"/>
</dbReference>
<dbReference type="Proteomes" id="UP000026915">
    <property type="component" value="Chromosome 10"/>
</dbReference>
<dbReference type="HOGENOM" id="CLU_1819327_0_0_1"/>
<dbReference type="InterPro" id="IPR043128">
    <property type="entry name" value="Rev_trsase/Diguanyl_cyclase"/>
</dbReference>
<dbReference type="eggNOG" id="KOG0017">
    <property type="taxonomic scope" value="Eukaryota"/>
</dbReference>
<dbReference type="InterPro" id="IPR000477">
    <property type="entry name" value="RT_dom"/>
</dbReference>
<gene>
    <name evidence="2" type="ORF">TCM_044346</name>
</gene>
<dbReference type="InterPro" id="IPR053134">
    <property type="entry name" value="RNA-dir_DNA_polymerase"/>
</dbReference>
<proteinExistence type="predicted"/>
<dbReference type="EMBL" id="CM001888">
    <property type="protein sequence ID" value="EOY19295.1"/>
    <property type="molecule type" value="Genomic_DNA"/>
</dbReference>
<keyword evidence="3" id="KW-1185">Reference proteome</keyword>
<accession>A0A061FPR7</accession>
<dbReference type="Gene3D" id="3.30.70.270">
    <property type="match status" value="1"/>
</dbReference>
<dbReference type="Gramene" id="EOY19295">
    <property type="protein sequence ID" value="EOY19295"/>
    <property type="gene ID" value="TCM_044346"/>
</dbReference>
<dbReference type="STRING" id="3641.A0A061FPR7"/>
<dbReference type="InterPro" id="IPR043502">
    <property type="entry name" value="DNA/RNA_pol_sf"/>
</dbReference>
<organism evidence="2 3">
    <name type="scientific">Theobroma cacao</name>
    <name type="common">Cacao</name>
    <name type="synonym">Cocoa</name>
    <dbReference type="NCBI Taxonomy" id="3641"/>
    <lineage>
        <taxon>Eukaryota</taxon>
        <taxon>Viridiplantae</taxon>
        <taxon>Streptophyta</taxon>
        <taxon>Embryophyta</taxon>
        <taxon>Tracheophyta</taxon>
        <taxon>Spermatophyta</taxon>
        <taxon>Magnoliopsida</taxon>
        <taxon>eudicotyledons</taxon>
        <taxon>Gunneridae</taxon>
        <taxon>Pentapetalae</taxon>
        <taxon>rosids</taxon>
        <taxon>malvids</taxon>
        <taxon>Malvales</taxon>
        <taxon>Malvaceae</taxon>
        <taxon>Byttnerioideae</taxon>
        <taxon>Theobroma</taxon>
    </lineage>
</organism>
<dbReference type="PANTHER" id="PTHR24559">
    <property type="entry name" value="TRANSPOSON TY3-I GAG-POL POLYPROTEIN"/>
    <property type="match status" value="1"/>
</dbReference>
<dbReference type="InterPro" id="IPR012337">
    <property type="entry name" value="RNaseH-like_sf"/>
</dbReference>
<feature type="domain" description="Reverse transcriptase" evidence="1">
    <location>
        <begin position="14"/>
        <end position="81"/>
    </location>
</feature>
<dbReference type="SUPFAM" id="SSF56672">
    <property type="entry name" value="DNA/RNA polymerases"/>
    <property type="match status" value="1"/>
</dbReference>
<protein>
    <recommendedName>
        <fullName evidence="1">Reverse transcriptase domain-containing protein</fullName>
    </recommendedName>
</protein>
<sequence length="142" mass="16703">MRRSQCPQEMGCDTFGLTNAPAAFVDLMNRVFWAYLDRFVVVFIDDILEYSKSLEEHKQYLRIVLQSLREDKLYVKFLKSMDFVMGVPQVRGGYDAIWVIIDWLTKSAHLLPVKTKYRVARYTQVYINEIVRLHGCSRNDSL</sequence>
<dbReference type="SUPFAM" id="SSF53098">
    <property type="entry name" value="Ribonuclease H-like"/>
    <property type="match status" value="1"/>
</dbReference>
<name>A0A061FPR7_THECC</name>